<reference evidence="3 4" key="1">
    <citation type="submission" date="2021-05" db="EMBL/GenBank/DDBJ databases">
        <title>Genome Assembly of Synthetic Allotetraploid Brassica napus Reveals Homoeologous Exchanges between Subgenomes.</title>
        <authorList>
            <person name="Davis J.T."/>
        </authorList>
    </citation>
    <scope>NUCLEOTIDE SEQUENCE [LARGE SCALE GENOMIC DNA]</scope>
    <source>
        <strain evidence="4">cv. Da-Ae</strain>
        <tissue evidence="3">Seedling</tissue>
    </source>
</reference>
<evidence type="ECO:0000256" key="1">
    <source>
        <dbReference type="SAM" id="MobiDB-lite"/>
    </source>
</evidence>
<evidence type="ECO:0000313" key="4">
    <source>
        <dbReference type="Proteomes" id="UP000824890"/>
    </source>
</evidence>
<feature type="non-terminal residue" evidence="3">
    <location>
        <position position="1"/>
    </location>
</feature>
<protein>
    <submittedName>
        <fullName evidence="3">Uncharacterized protein</fullName>
    </submittedName>
</protein>
<dbReference type="EMBL" id="JAGKQM010001387">
    <property type="protein sequence ID" value="KAH0851913.1"/>
    <property type="molecule type" value="Genomic_DNA"/>
</dbReference>
<feature type="signal peptide" evidence="2">
    <location>
        <begin position="1"/>
        <end position="25"/>
    </location>
</feature>
<accession>A0ABQ7X7V8</accession>
<keyword evidence="2" id="KW-0732">Signal</keyword>
<proteinExistence type="predicted"/>
<feature type="region of interest" description="Disordered" evidence="1">
    <location>
        <begin position="118"/>
        <end position="141"/>
    </location>
</feature>
<feature type="chain" id="PRO_5045284843" evidence="2">
    <location>
        <begin position="26"/>
        <end position="141"/>
    </location>
</feature>
<sequence>SFGSIELKAWILWLSFLAFLRCTQQRNCLTDCARAVFAGIAAAKSEALKLELLLLPSPERSISNIAPISYCKSVIGELNAIKNTFNNDGSYGIHDYEKEVMQNLGLLEIISRHKQESCTEPAASTESDGANPLRWSKHELR</sequence>
<name>A0ABQ7X7V8_BRANA</name>
<organism evidence="3 4">
    <name type="scientific">Brassica napus</name>
    <name type="common">Rape</name>
    <dbReference type="NCBI Taxonomy" id="3708"/>
    <lineage>
        <taxon>Eukaryota</taxon>
        <taxon>Viridiplantae</taxon>
        <taxon>Streptophyta</taxon>
        <taxon>Embryophyta</taxon>
        <taxon>Tracheophyta</taxon>
        <taxon>Spermatophyta</taxon>
        <taxon>Magnoliopsida</taxon>
        <taxon>eudicotyledons</taxon>
        <taxon>Gunneridae</taxon>
        <taxon>Pentapetalae</taxon>
        <taxon>rosids</taxon>
        <taxon>malvids</taxon>
        <taxon>Brassicales</taxon>
        <taxon>Brassicaceae</taxon>
        <taxon>Brassiceae</taxon>
        <taxon>Brassica</taxon>
    </lineage>
</organism>
<evidence type="ECO:0000256" key="2">
    <source>
        <dbReference type="SAM" id="SignalP"/>
    </source>
</evidence>
<evidence type="ECO:0000313" key="3">
    <source>
        <dbReference type="EMBL" id="KAH0851913.1"/>
    </source>
</evidence>
<comment type="caution">
    <text evidence="3">The sequence shown here is derived from an EMBL/GenBank/DDBJ whole genome shotgun (WGS) entry which is preliminary data.</text>
</comment>
<gene>
    <name evidence="3" type="ORF">HID58_094382</name>
</gene>
<keyword evidence="4" id="KW-1185">Reference proteome</keyword>
<dbReference type="Proteomes" id="UP000824890">
    <property type="component" value="Unassembled WGS sequence"/>
</dbReference>